<protein>
    <recommendedName>
        <fullName evidence="5">CBS domain-containing protein</fullName>
    </recommendedName>
</protein>
<dbReference type="AlphaFoldDB" id="A0A944CJ87"/>
<name>A0A944CJ87_9BACI</name>
<dbReference type="RefSeq" id="WP_213367633.1">
    <property type="nucleotide sequence ID" value="NZ_QTKX01000001.1"/>
</dbReference>
<evidence type="ECO:0000259" key="2">
    <source>
        <dbReference type="Pfam" id="PF10335"/>
    </source>
</evidence>
<feature type="domain" description="DUF294" evidence="2">
    <location>
        <begin position="180"/>
        <end position="316"/>
    </location>
</feature>
<organism evidence="3 4">
    <name type="scientific">Mesobacillus boroniphilus</name>
    <dbReference type="NCBI Taxonomy" id="308892"/>
    <lineage>
        <taxon>Bacteria</taxon>
        <taxon>Bacillati</taxon>
        <taxon>Bacillota</taxon>
        <taxon>Bacilli</taxon>
        <taxon>Bacillales</taxon>
        <taxon>Bacillaceae</taxon>
        <taxon>Mesobacillus</taxon>
    </lineage>
</organism>
<dbReference type="EMBL" id="QTKX01000001">
    <property type="protein sequence ID" value="MBS8264119.1"/>
    <property type="molecule type" value="Genomic_DNA"/>
</dbReference>
<feature type="domain" description="Protein-PII uridylyltransferase N-terminal" evidence="1">
    <location>
        <begin position="25"/>
        <end position="138"/>
    </location>
</feature>
<dbReference type="InterPro" id="IPR018821">
    <property type="entry name" value="DUF294_put_nucleoTrafse_sb-bd"/>
</dbReference>
<proteinExistence type="predicted"/>
<dbReference type="InterPro" id="IPR005105">
    <property type="entry name" value="GlnD_Uridyltrans_N"/>
</dbReference>
<reference evidence="3 4" key="1">
    <citation type="journal article" date="2021" name="Microorganisms">
        <title>Bacterial Dimethylsulfoniopropionate Biosynthesis in the East China Sea.</title>
        <authorList>
            <person name="Liu J."/>
            <person name="Zhang Y."/>
            <person name="Liu J."/>
            <person name="Zhong H."/>
            <person name="Williams B.T."/>
            <person name="Zheng Y."/>
            <person name="Curson A.R.J."/>
            <person name="Sun C."/>
            <person name="Sun H."/>
            <person name="Song D."/>
            <person name="Wagner Mackenzie B."/>
            <person name="Bermejo Martinez A."/>
            <person name="Todd J.D."/>
            <person name="Zhang X.H."/>
        </authorList>
    </citation>
    <scope>NUCLEOTIDE SEQUENCE [LARGE SCALE GENOMIC DNA]</scope>
    <source>
        <strain evidence="3 4">ESS08</strain>
    </source>
</reference>
<evidence type="ECO:0000313" key="3">
    <source>
        <dbReference type="EMBL" id="MBS8264119.1"/>
    </source>
</evidence>
<dbReference type="Pfam" id="PF10335">
    <property type="entry name" value="DUF294_C"/>
    <property type="match status" value="1"/>
</dbReference>
<keyword evidence="4" id="KW-1185">Reference proteome</keyword>
<dbReference type="SUPFAM" id="SSF81301">
    <property type="entry name" value="Nucleotidyltransferase"/>
    <property type="match status" value="1"/>
</dbReference>
<evidence type="ECO:0000313" key="4">
    <source>
        <dbReference type="Proteomes" id="UP000761411"/>
    </source>
</evidence>
<evidence type="ECO:0008006" key="5">
    <source>
        <dbReference type="Google" id="ProtNLM"/>
    </source>
</evidence>
<dbReference type="CDD" id="cd05401">
    <property type="entry name" value="NT_GlnE_GlnD_like"/>
    <property type="match status" value="1"/>
</dbReference>
<comment type="caution">
    <text evidence="3">The sequence shown here is derived from an EMBL/GenBank/DDBJ whole genome shotgun (WGS) entry which is preliminary data.</text>
</comment>
<sequence length="322" mass="36763">MNFNDYSNINAIRARGLSDVTFSNDQLNHFHDLIYEQVISAAVSKLSKEFGNPPSPFCFFVMGSAGRMEQSIWSDQDHGLVFKTNSNESQEYFLKLGKEIAEGLDLAGYKKCSGSVMASNPLWCKSLKDWENQLGLWVGVSSWESIRYLLIFADARTIYGDHSLLNILKEKAFDEVKREQLLLRMLHNTMFLKKGVGVLGQLLVETHGAFTGSINLKETAFFPFVNAARLLSFYEGIKETPTLSRISLLSDVVMPHQDKSLYSRNFSALLDYRLKHGSHRDYDSGHYVNINKLAKDEKKALKEILKVGEQFYEHVRKLLERK</sequence>
<evidence type="ECO:0000259" key="1">
    <source>
        <dbReference type="Pfam" id="PF03445"/>
    </source>
</evidence>
<accession>A0A944CJ87</accession>
<dbReference type="Pfam" id="PF03445">
    <property type="entry name" value="DUF294"/>
    <property type="match status" value="1"/>
</dbReference>
<dbReference type="Proteomes" id="UP000761411">
    <property type="component" value="Unassembled WGS sequence"/>
</dbReference>
<dbReference type="GO" id="GO:0008773">
    <property type="term" value="F:[protein-PII] uridylyltransferase activity"/>
    <property type="evidence" value="ECO:0007669"/>
    <property type="project" value="InterPro"/>
</dbReference>
<dbReference type="Gene3D" id="3.30.460.10">
    <property type="entry name" value="Beta Polymerase, domain 2"/>
    <property type="match status" value="1"/>
</dbReference>
<gene>
    <name evidence="3" type="ORF">DYI25_06690</name>
</gene>
<dbReference type="InterPro" id="IPR043519">
    <property type="entry name" value="NT_sf"/>
</dbReference>